<dbReference type="Gene3D" id="3.90.550.10">
    <property type="entry name" value="Spore Coat Polysaccharide Biosynthesis Protein SpsA, Chain A"/>
    <property type="match status" value="1"/>
</dbReference>
<dbReference type="InterPro" id="IPR001173">
    <property type="entry name" value="Glyco_trans_2-like"/>
</dbReference>
<accession>A0ABP6GAS5</accession>
<organism evidence="2 3">
    <name type="scientific">Streptomyces luteosporeus</name>
    <dbReference type="NCBI Taxonomy" id="173856"/>
    <lineage>
        <taxon>Bacteria</taxon>
        <taxon>Bacillati</taxon>
        <taxon>Actinomycetota</taxon>
        <taxon>Actinomycetes</taxon>
        <taxon>Kitasatosporales</taxon>
        <taxon>Streptomycetaceae</taxon>
        <taxon>Streptomyces</taxon>
    </lineage>
</organism>
<evidence type="ECO:0000313" key="2">
    <source>
        <dbReference type="EMBL" id="GAA2720373.1"/>
    </source>
</evidence>
<protein>
    <submittedName>
        <fullName evidence="2">Glycosyltransferase</fullName>
    </submittedName>
</protein>
<feature type="domain" description="Glycosyltransferase 2-like" evidence="1">
    <location>
        <begin position="21"/>
        <end position="136"/>
    </location>
</feature>
<name>A0ABP6GAS5_9ACTN</name>
<dbReference type="Proteomes" id="UP001500886">
    <property type="component" value="Unassembled WGS sequence"/>
</dbReference>
<reference evidence="3" key="1">
    <citation type="journal article" date="2019" name="Int. J. Syst. Evol. Microbiol.">
        <title>The Global Catalogue of Microorganisms (GCM) 10K type strain sequencing project: providing services to taxonomists for standard genome sequencing and annotation.</title>
        <authorList>
            <consortium name="The Broad Institute Genomics Platform"/>
            <consortium name="The Broad Institute Genome Sequencing Center for Infectious Disease"/>
            <person name="Wu L."/>
            <person name="Ma J."/>
        </authorList>
    </citation>
    <scope>NUCLEOTIDE SEQUENCE [LARGE SCALE GENOMIC DNA]</scope>
    <source>
        <strain evidence="3">JCM 4542</strain>
    </source>
</reference>
<dbReference type="RefSeq" id="WP_344436796.1">
    <property type="nucleotide sequence ID" value="NZ_BAAASL010000015.1"/>
</dbReference>
<proteinExistence type="predicted"/>
<evidence type="ECO:0000313" key="3">
    <source>
        <dbReference type="Proteomes" id="UP001500886"/>
    </source>
</evidence>
<dbReference type="InterPro" id="IPR029044">
    <property type="entry name" value="Nucleotide-diphossugar_trans"/>
</dbReference>
<dbReference type="CDD" id="cd00761">
    <property type="entry name" value="Glyco_tranf_GTA_type"/>
    <property type="match status" value="1"/>
</dbReference>
<dbReference type="SUPFAM" id="SSF53448">
    <property type="entry name" value="Nucleotide-diphospho-sugar transferases"/>
    <property type="match status" value="1"/>
</dbReference>
<sequence length="263" mass="28735">MPSTTPQAAVITPTRLLPERLPYLIALHESLVRQTGSAWQWILSLDGGDPRDVPEQIAQDPRVKVLALPKCGAAMTRNLALGVVEAPKVIFCDDDDVLPSTSISTRLRYLETSGAAWVAGQIHNLRIDGTSELRPSPVPMGWHEPGAVWTFVDSPQQPVPLGHTALMVETDYAVEVGGHGGFIQGEDYVYTASITARAAGLVVPDVVYLYRDHANGQMTKGESYDVLEERVRLFVMRQNAAIMRRAAQKQHDRPLPHVASSAA</sequence>
<comment type="caution">
    <text evidence="2">The sequence shown here is derived from an EMBL/GenBank/DDBJ whole genome shotgun (WGS) entry which is preliminary data.</text>
</comment>
<keyword evidence="3" id="KW-1185">Reference proteome</keyword>
<gene>
    <name evidence="2" type="ORF">GCM10010315_40610</name>
</gene>
<dbReference type="EMBL" id="BAAASL010000015">
    <property type="protein sequence ID" value="GAA2720373.1"/>
    <property type="molecule type" value="Genomic_DNA"/>
</dbReference>
<dbReference type="Pfam" id="PF00535">
    <property type="entry name" value="Glycos_transf_2"/>
    <property type="match status" value="1"/>
</dbReference>
<evidence type="ECO:0000259" key="1">
    <source>
        <dbReference type="Pfam" id="PF00535"/>
    </source>
</evidence>